<gene>
    <name evidence="3" type="ORF">PHYBOEH_005053</name>
</gene>
<dbReference type="PANTHER" id="PTHR47236">
    <property type="entry name" value="GENE, 32742-RELATED-RELATED"/>
    <property type="match status" value="1"/>
</dbReference>
<proteinExistence type="predicted"/>
<sequence length="420" mass="47660">MKFLSEAKEADDEEEEEANNDDNPHRDDTESYDEEEYEGDHDNTSDEDVQNVSSQHNTPVSEKEEEVEALAVSSATTKPENAQPTSKRSQRSVKSAAAFMRNSAAFFRDEETLREMQRELLQEKKSLTHQVHTLTLQLSEKEQLSTALKAELQQLKTSATLASVMLQHKTAPDLSKGTTKPKTMAQWSERVFDQKLENQRLAEELLVLKTTVQDKQIAVQRKQQQRDEINAKLARVPRRHLCTLVDLQVEIARLLEEKRSLEAQSPRPFSPGNDETQAMVKSGAFTKSKLQNELTSLEITAERYREELRQWELKIDCEQARSAPMETRLASLQQELRQYEDSQVLLRSVFLRLGPDASDGCVPLEAALAAFQTLTPSDQSVLSTEEMSSRLSERNIISSLDGGRFSFSQFAEAFTSLFNT</sequence>
<evidence type="ECO:0000313" key="3">
    <source>
        <dbReference type="EMBL" id="KAG7394528.1"/>
    </source>
</evidence>
<dbReference type="AlphaFoldDB" id="A0A8T1WQA4"/>
<evidence type="ECO:0000256" key="2">
    <source>
        <dbReference type="SAM" id="MobiDB-lite"/>
    </source>
</evidence>
<feature type="compositionally biased region" description="Polar residues" evidence="2">
    <location>
        <begin position="50"/>
        <end position="59"/>
    </location>
</feature>
<keyword evidence="1" id="KW-0175">Coiled coil</keyword>
<evidence type="ECO:0000313" key="4">
    <source>
        <dbReference type="Proteomes" id="UP000693981"/>
    </source>
</evidence>
<organism evidence="3 4">
    <name type="scientific">Phytophthora boehmeriae</name>
    <dbReference type="NCBI Taxonomy" id="109152"/>
    <lineage>
        <taxon>Eukaryota</taxon>
        <taxon>Sar</taxon>
        <taxon>Stramenopiles</taxon>
        <taxon>Oomycota</taxon>
        <taxon>Peronosporomycetes</taxon>
        <taxon>Peronosporales</taxon>
        <taxon>Peronosporaceae</taxon>
        <taxon>Phytophthora</taxon>
    </lineage>
</organism>
<feature type="compositionally biased region" description="Polar residues" evidence="2">
    <location>
        <begin position="76"/>
        <end position="87"/>
    </location>
</feature>
<feature type="region of interest" description="Disordered" evidence="2">
    <location>
        <begin position="1"/>
        <end position="95"/>
    </location>
</feature>
<dbReference type="PANTHER" id="PTHR47236:SF4">
    <property type="entry name" value="GENE 9195-RELATED"/>
    <property type="match status" value="1"/>
</dbReference>
<dbReference type="OrthoDB" id="200660at2759"/>
<feature type="compositionally biased region" description="Acidic residues" evidence="2">
    <location>
        <begin position="9"/>
        <end position="20"/>
    </location>
</feature>
<keyword evidence="4" id="KW-1185">Reference proteome</keyword>
<dbReference type="EMBL" id="JAGDFL010000267">
    <property type="protein sequence ID" value="KAG7394528.1"/>
    <property type="molecule type" value="Genomic_DNA"/>
</dbReference>
<dbReference type="Proteomes" id="UP000693981">
    <property type="component" value="Unassembled WGS sequence"/>
</dbReference>
<feature type="coiled-coil region" evidence="1">
    <location>
        <begin position="212"/>
        <end position="321"/>
    </location>
</feature>
<name>A0A8T1WQA4_9STRA</name>
<feature type="compositionally biased region" description="Acidic residues" evidence="2">
    <location>
        <begin position="30"/>
        <end position="49"/>
    </location>
</feature>
<reference evidence="3" key="1">
    <citation type="submission" date="2021-02" db="EMBL/GenBank/DDBJ databases">
        <authorList>
            <person name="Palmer J.M."/>
        </authorList>
    </citation>
    <scope>NUCLEOTIDE SEQUENCE</scope>
    <source>
        <strain evidence="3">SCRP23</strain>
    </source>
</reference>
<protein>
    <submittedName>
        <fullName evidence="3">Uncharacterized protein</fullName>
    </submittedName>
</protein>
<evidence type="ECO:0000256" key="1">
    <source>
        <dbReference type="SAM" id="Coils"/>
    </source>
</evidence>
<comment type="caution">
    <text evidence="3">The sequence shown here is derived from an EMBL/GenBank/DDBJ whole genome shotgun (WGS) entry which is preliminary data.</text>
</comment>
<accession>A0A8T1WQA4</accession>